<sequence length="56" mass="6456">MDLLSSNRNGILSTAPDDANKSTFDTIADYCTMNKKRFQLFFLRWNIDNYNTVACT</sequence>
<feature type="region of interest" description="Disordered" evidence="1">
    <location>
        <begin position="1"/>
        <end position="21"/>
    </location>
</feature>
<dbReference type="STRING" id="218821.SAMN05421837_103754"/>
<proteinExistence type="predicted"/>
<feature type="compositionally biased region" description="Polar residues" evidence="1">
    <location>
        <begin position="1"/>
        <end position="12"/>
    </location>
</feature>
<accession>A0A1H5QQ74</accession>
<evidence type="ECO:0000313" key="2">
    <source>
        <dbReference type="EMBL" id="SEF27347.1"/>
    </source>
</evidence>
<name>A0A1H5QQ74_9PSEU</name>
<dbReference type="EMBL" id="FNUJ01000003">
    <property type="protein sequence ID" value="SEF27347.1"/>
    <property type="molecule type" value="Genomic_DNA"/>
</dbReference>
<organism evidence="2 3">
    <name type="scientific">Amycolatopsis pretoriensis</name>
    <dbReference type="NCBI Taxonomy" id="218821"/>
    <lineage>
        <taxon>Bacteria</taxon>
        <taxon>Bacillati</taxon>
        <taxon>Actinomycetota</taxon>
        <taxon>Actinomycetes</taxon>
        <taxon>Pseudonocardiales</taxon>
        <taxon>Pseudonocardiaceae</taxon>
        <taxon>Amycolatopsis</taxon>
    </lineage>
</organism>
<protein>
    <submittedName>
        <fullName evidence="2">Uncharacterized protein</fullName>
    </submittedName>
</protein>
<keyword evidence="3" id="KW-1185">Reference proteome</keyword>
<reference evidence="3" key="1">
    <citation type="submission" date="2016-10" db="EMBL/GenBank/DDBJ databases">
        <authorList>
            <person name="Varghese N."/>
            <person name="Submissions S."/>
        </authorList>
    </citation>
    <scope>NUCLEOTIDE SEQUENCE [LARGE SCALE GENOMIC DNA]</scope>
    <source>
        <strain evidence="3">DSM 44654</strain>
    </source>
</reference>
<evidence type="ECO:0000256" key="1">
    <source>
        <dbReference type="SAM" id="MobiDB-lite"/>
    </source>
</evidence>
<dbReference type="AlphaFoldDB" id="A0A1H5QQ74"/>
<gene>
    <name evidence="2" type="ORF">SAMN05421837_103754</name>
</gene>
<dbReference type="Proteomes" id="UP000198878">
    <property type="component" value="Unassembled WGS sequence"/>
</dbReference>
<evidence type="ECO:0000313" key="3">
    <source>
        <dbReference type="Proteomes" id="UP000198878"/>
    </source>
</evidence>